<evidence type="ECO:0000313" key="2">
    <source>
        <dbReference type="Proteomes" id="UP001476798"/>
    </source>
</evidence>
<organism evidence="1 2">
    <name type="scientific">Goodea atripinnis</name>
    <dbReference type="NCBI Taxonomy" id="208336"/>
    <lineage>
        <taxon>Eukaryota</taxon>
        <taxon>Metazoa</taxon>
        <taxon>Chordata</taxon>
        <taxon>Craniata</taxon>
        <taxon>Vertebrata</taxon>
        <taxon>Euteleostomi</taxon>
        <taxon>Actinopterygii</taxon>
        <taxon>Neopterygii</taxon>
        <taxon>Teleostei</taxon>
        <taxon>Neoteleostei</taxon>
        <taxon>Acanthomorphata</taxon>
        <taxon>Ovalentaria</taxon>
        <taxon>Atherinomorphae</taxon>
        <taxon>Cyprinodontiformes</taxon>
        <taxon>Goodeidae</taxon>
        <taxon>Goodea</taxon>
    </lineage>
</organism>
<proteinExistence type="predicted"/>
<feature type="non-terminal residue" evidence="1">
    <location>
        <position position="1"/>
    </location>
</feature>
<dbReference type="Proteomes" id="UP001476798">
    <property type="component" value="Unassembled WGS sequence"/>
</dbReference>
<evidence type="ECO:0000313" key="1">
    <source>
        <dbReference type="EMBL" id="MEQ2173669.1"/>
    </source>
</evidence>
<accession>A0ABV0NS51</accession>
<name>A0ABV0NS51_9TELE</name>
<keyword evidence="2" id="KW-1185">Reference proteome</keyword>
<gene>
    <name evidence="1" type="ORF">GOODEAATRI_034496</name>
</gene>
<reference evidence="1 2" key="1">
    <citation type="submission" date="2021-06" db="EMBL/GenBank/DDBJ databases">
        <authorList>
            <person name="Palmer J.M."/>
        </authorList>
    </citation>
    <scope>NUCLEOTIDE SEQUENCE [LARGE SCALE GENOMIC DNA]</scope>
    <source>
        <strain evidence="1 2">GA_2019</strain>
        <tissue evidence="1">Muscle</tissue>
    </source>
</reference>
<dbReference type="EMBL" id="JAHRIO010049064">
    <property type="protein sequence ID" value="MEQ2173669.1"/>
    <property type="molecule type" value="Genomic_DNA"/>
</dbReference>
<comment type="caution">
    <text evidence="1">The sequence shown here is derived from an EMBL/GenBank/DDBJ whole genome shotgun (WGS) entry which is preliminary data.</text>
</comment>
<protein>
    <submittedName>
        <fullName evidence="1">Uncharacterized protein</fullName>
    </submittedName>
</protein>
<sequence>EEIQGPDGQPGYQHVLKLAKALVEVRSLNGLSERRVDRLISLWQRLSERDKERLAYPSRFQERQVKGRFKAAKGINTTCPGKQSLQR</sequence>